<dbReference type="SUPFAM" id="SSF52540">
    <property type="entry name" value="P-loop containing nucleoside triphosphate hydrolases"/>
    <property type="match status" value="1"/>
</dbReference>
<evidence type="ECO:0000256" key="2">
    <source>
        <dbReference type="ARBA" id="ARBA00022741"/>
    </source>
</evidence>
<evidence type="ECO:0000313" key="8">
    <source>
        <dbReference type="Proteomes" id="UP000672009"/>
    </source>
</evidence>
<sequence>MDWKSISKVYATKLKSALDVQRHALQLANLSQARQAGITEAQINKLQQAGKIAEKQMHRLDNGEFRIAVVGLEKAGKSTFINAWLGCDLLPAKTERCTFTTTQIYSVQHTNEQRFETEPKTTAAFRLYEDELTSQSNSADRSAAQKAVNDLEVIRKHRNTLQEILTEGKRSQVFTQLTDIKETLTKYVADERYAHAMQEARLYTRELAAVDGVVFYDVPGLDSGLSKHIEESKAMLADCDAIILVQRRDISLKAYEQDLIRFGENGDPYLKLADKLFVFWGQVDLQPSRTILEEDWQKLLAIWQAENIPENRIVRGSAGAHLVLQGFDIPKIGSLSSVQEKMTLLTDITDLSELKQATGIPELQCRIQHYLNIERTTLLEKRCKGMLEDITNTAQHIYQTISKLYPEDPEQAKRKQDENNIKEFYQWQKPRWDKIHANINKISKNYLDNIAIFNNFSESYAISVQHKIENLPSRQVDARNLVFDKCSTPVFDPAASNLAWREKLYKESRELLNAIATNMANGLVQEAHTLIDDMKQELWHSDDVESHLIEDKQHYQHDLERSFNTLFMRFARPVVETLIRKPVGSTARTEIIKRLDVDIESIDNYVETDEPAFHRIKRYAKHGSSLLTNAKLRSEILSTSAAAKFVLRKNFMTNIAVDLLEEAADTISSNDSNHYDTVVLEVEADIQALEHFLLQGIFDAAGFKTFREQELSSLRDSFLEKESTWLGVMQNEWKNGNPALLKELPPHLQNLKFDTVVSDKLRQLGIALHQ</sequence>
<proteinExistence type="predicted"/>
<dbReference type="Pfam" id="PF00350">
    <property type="entry name" value="Dynamin_N"/>
    <property type="match status" value="1"/>
</dbReference>
<name>A0A975F9C8_9GAMM</name>
<reference evidence="7" key="1">
    <citation type="submission" date="2021-04" db="EMBL/GenBank/DDBJ databases">
        <title>Genomics, taxonomy and metabolism of representatives of sulfur bacteria of the genus Thiothrix: Thiothrix fructosivorans QT, Thiothrix unzii A1T and three new species, Thiothrix subterranea sp. nov., Thiothrix litoralis sp. nov. and 'Candidatus Thiothrix anitrata' sp. nov.</title>
        <authorList>
            <person name="Ravin N.V."/>
            <person name="Smolyakov D."/>
            <person name="Rudenko T.S."/>
            <person name="Mardanov A.V."/>
            <person name="Beletsky A.V."/>
            <person name="Markov N.D."/>
            <person name="Fomenkov A.I."/>
            <person name="Roberts R.J."/>
            <person name="Karnachuk O.V."/>
            <person name="Novikov A."/>
            <person name="Grabovich M.Y."/>
        </authorList>
    </citation>
    <scope>NUCLEOTIDE SEQUENCE</scope>
    <source>
        <strain evidence="7">A1</strain>
    </source>
</reference>
<evidence type="ECO:0000256" key="3">
    <source>
        <dbReference type="ARBA" id="ARBA00022801"/>
    </source>
</evidence>
<accession>A0A975F9C8</accession>
<dbReference type="Gene3D" id="3.40.50.300">
    <property type="entry name" value="P-loop containing nucleotide triphosphate hydrolases"/>
    <property type="match status" value="1"/>
</dbReference>
<dbReference type="PANTHER" id="PTHR10465">
    <property type="entry name" value="TRANSMEMBRANE GTPASE FZO1"/>
    <property type="match status" value="1"/>
</dbReference>
<keyword evidence="5" id="KW-0472">Membrane</keyword>
<dbReference type="AlphaFoldDB" id="A0A975F9C8"/>
<keyword evidence="2" id="KW-0547">Nucleotide-binding</keyword>
<keyword evidence="4" id="KW-0342">GTP-binding</keyword>
<dbReference type="InterPro" id="IPR027094">
    <property type="entry name" value="Mitofusin_fam"/>
</dbReference>
<evidence type="ECO:0000259" key="6">
    <source>
        <dbReference type="Pfam" id="PF00350"/>
    </source>
</evidence>
<gene>
    <name evidence="7" type="ORF">J9260_00825</name>
</gene>
<dbReference type="InterPro" id="IPR045063">
    <property type="entry name" value="Dynamin_N"/>
</dbReference>
<dbReference type="Proteomes" id="UP000672009">
    <property type="component" value="Chromosome"/>
</dbReference>
<dbReference type="GO" id="GO:0003924">
    <property type="term" value="F:GTPase activity"/>
    <property type="evidence" value="ECO:0007669"/>
    <property type="project" value="InterPro"/>
</dbReference>
<dbReference type="PANTHER" id="PTHR10465:SF0">
    <property type="entry name" value="SARCALUMENIN"/>
    <property type="match status" value="1"/>
</dbReference>
<evidence type="ECO:0000256" key="1">
    <source>
        <dbReference type="ARBA" id="ARBA00004370"/>
    </source>
</evidence>
<keyword evidence="3" id="KW-0378">Hydrolase</keyword>
<organism evidence="7 8">
    <name type="scientific">Thiothrix unzii</name>
    <dbReference type="NCBI Taxonomy" id="111769"/>
    <lineage>
        <taxon>Bacteria</taxon>
        <taxon>Pseudomonadati</taxon>
        <taxon>Pseudomonadota</taxon>
        <taxon>Gammaproteobacteria</taxon>
        <taxon>Thiotrichales</taxon>
        <taxon>Thiotrichaceae</taxon>
        <taxon>Thiothrix</taxon>
    </lineage>
</organism>
<keyword evidence="8" id="KW-1185">Reference proteome</keyword>
<dbReference type="KEGG" id="tun:J9260_00825"/>
<dbReference type="EMBL" id="CP072793">
    <property type="protein sequence ID" value="QTR53667.1"/>
    <property type="molecule type" value="Genomic_DNA"/>
</dbReference>
<dbReference type="RefSeq" id="WP_210219177.1">
    <property type="nucleotide sequence ID" value="NZ_CP072793.1"/>
</dbReference>
<dbReference type="GO" id="GO:0016020">
    <property type="term" value="C:membrane"/>
    <property type="evidence" value="ECO:0007669"/>
    <property type="project" value="UniProtKB-SubCell"/>
</dbReference>
<dbReference type="GO" id="GO:0005525">
    <property type="term" value="F:GTP binding"/>
    <property type="evidence" value="ECO:0007669"/>
    <property type="project" value="UniProtKB-KW"/>
</dbReference>
<evidence type="ECO:0000313" key="7">
    <source>
        <dbReference type="EMBL" id="QTR53667.1"/>
    </source>
</evidence>
<evidence type="ECO:0000256" key="5">
    <source>
        <dbReference type="ARBA" id="ARBA00023136"/>
    </source>
</evidence>
<feature type="domain" description="Dynamin N-terminal" evidence="6">
    <location>
        <begin position="67"/>
        <end position="253"/>
    </location>
</feature>
<dbReference type="InterPro" id="IPR027417">
    <property type="entry name" value="P-loop_NTPase"/>
</dbReference>
<protein>
    <submittedName>
        <fullName evidence="7">Dynamin family protein</fullName>
    </submittedName>
</protein>
<evidence type="ECO:0000256" key="4">
    <source>
        <dbReference type="ARBA" id="ARBA00023134"/>
    </source>
</evidence>
<comment type="subcellular location">
    <subcellularLocation>
        <location evidence="1">Membrane</location>
    </subcellularLocation>
</comment>